<evidence type="ECO:0000259" key="6">
    <source>
        <dbReference type="Pfam" id="PF13664"/>
    </source>
</evidence>
<feature type="transmembrane region" description="Helical" evidence="5">
    <location>
        <begin position="82"/>
        <end position="102"/>
    </location>
</feature>
<dbReference type="Proteomes" id="UP000235347">
    <property type="component" value="Unassembled WGS sequence"/>
</dbReference>
<evidence type="ECO:0000256" key="2">
    <source>
        <dbReference type="ARBA" id="ARBA00022692"/>
    </source>
</evidence>
<dbReference type="EMBL" id="PNYB01000019">
    <property type="protein sequence ID" value="PMS20271.1"/>
    <property type="molecule type" value="Genomic_DNA"/>
</dbReference>
<feature type="transmembrane region" description="Helical" evidence="5">
    <location>
        <begin position="122"/>
        <end position="148"/>
    </location>
</feature>
<keyword evidence="4 5" id="KW-0472">Membrane</keyword>
<gene>
    <name evidence="7" type="ORF">C0Z19_20380</name>
</gene>
<evidence type="ECO:0000313" key="7">
    <source>
        <dbReference type="EMBL" id="PMS20271.1"/>
    </source>
</evidence>
<evidence type="ECO:0000256" key="1">
    <source>
        <dbReference type="ARBA" id="ARBA00004370"/>
    </source>
</evidence>
<organism evidence="7 8">
    <name type="scientific">Trinickia soli</name>
    <dbReference type="NCBI Taxonomy" id="380675"/>
    <lineage>
        <taxon>Bacteria</taxon>
        <taxon>Pseudomonadati</taxon>
        <taxon>Pseudomonadota</taxon>
        <taxon>Betaproteobacteria</taxon>
        <taxon>Burkholderiales</taxon>
        <taxon>Burkholderiaceae</taxon>
        <taxon>Trinickia</taxon>
    </lineage>
</organism>
<dbReference type="AlphaFoldDB" id="A0A2N7VSY6"/>
<dbReference type="Pfam" id="PF13664">
    <property type="entry name" value="DUF4149"/>
    <property type="match status" value="1"/>
</dbReference>
<dbReference type="RefSeq" id="WP_102611643.1">
    <property type="nucleotide sequence ID" value="NZ_CADIKD010000017.1"/>
</dbReference>
<evidence type="ECO:0000313" key="8">
    <source>
        <dbReference type="Proteomes" id="UP000235347"/>
    </source>
</evidence>
<protein>
    <submittedName>
        <fullName evidence="7">DUF4149 domain-containing protein</fullName>
    </submittedName>
</protein>
<name>A0A2N7VSY6_9BURK</name>
<sequence>MSSAPHRVFRLLVLIWVGSALTIGYLVAPTLFAMLERAVAGDVAARLFRIEAFVGVTCGVLSLALGNVLVRRGASGYRRLRWIVAGMLLCVLIGYFGLQPFMDALRTTARDAGLDLANSPYAVRFGVLHGIASLFYLAETLLGIALVWMLPAGLSDRGAEPANRAA</sequence>
<feature type="domain" description="TMEM205-like" evidence="6">
    <location>
        <begin position="12"/>
        <end position="108"/>
    </location>
</feature>
<feature type="transmembrane region" description="Helical" evidence="5">
    <location>
        <begin position="47"/>
        <end position="70"/>
    </location>
</feature>
<feature type="transmembrane region" description="Helical" evidence="5">
    <location>
        <begin position="12"/>
        <end position="35"/>
    </location>
</feature>
<keyword evidence="3 5" id="KW-1133">Transmembrane helix</keyword>
<comment type="subcellular location">
    <subcellularLocation>
        <location evidence="1">Membrane</location>
    </subcellularLocation>
</comment>
<keyword evidence="2 5" id="KW-0812">Transmembrane</keyword>
<evidence type="ECO:0000256" key="5">
    <source>
        <dbReference type="SAM" id="Phobius"/>
    </source>
</evidence>
<proteinExistence type="predicted"/>
<keyword evidence="8" id="KW-1185">Reference proteome</keyword>
<dbReference type="InterPro" id="IPR025423">
    <property type="entry name" value="TMEM205-like"/>
</dbReference>
<evidence type="ECO:0000256" key="3">
    <source>
        <dbReference type="ARBA" id="ARBA00022989"/>
    </source>
</evidence>
<reference evidence="7 8" key="1">
    <citation type="submission" date="2018-01" db="EMBL/GenBank/DDBJ databases">
        <title>Whole genome analyses suggest that Burkholderia sensu lato contains two further novel genera in the rhizoxinica-symbiotica group Mycetohabitans gen. nov., and Trinickia gen. nov.: implications for the evolution of diazotrophy and nodulation in the Burkholderiaceae.</title>
        <authorList>
            <person name="Estrada-de los Santos P."/>
            <person name="Palmer M."/>
            <person name="Chavez-Ramirez B."/>
            <person name="Beukes C."/>
            <person name="Steenkamp E.T."/>
            <person name="Hirsch A.M."/>
            <person name="Manyaka P."/>
            <person name="Maluk M."/>
            <person name="Lafos M."/>
            <person name="Crook M."/>
            <person name="Gross E."/>
            <person name="Simon M.F."/>
            <person name="Bueno dos Reis Junior F."/>
            <person name="Poole P.S."/>
            <person name="Venter S.N."/>
            <person name="James E.K."/>
        </authorList>
    </citation>
    <scope>NUCLEOTIDE SEQUENCE [LARGE SCALE GENOMIC DNA]</scope>
    <source>
        <strain evidence="7 8">GP25-8</strain>
    </source>
</reference>
<accession>A0A2N7VSY6</accession>
<dbReference type="GO" id="GO:0016020">
    <property type="term" value="C:membrane"/>
    <property type="evidence" value="ECO:0007669"/>
    <property type="project" value="UniProtKB-SubCell"/>
</dbReference>
<evidence type="ECO:0000256" key="4">
    <source>
        <dbReference type="ARBA" id="ARBA00023136"/>
    </source>
</evidence>
<comment type="caution">
    <text evidence="7">The sequence shown here is derived from an EMBL/GenBank/DDBJ whole genome shotgun (WGS) entry which is preliminary data.</text>
</comment>